<dbReference type="InterPro" id="IPR029058">
    <property type="entry name" value="AB_hydrolase_fold"/>
</dbReference>
<evidence type="ECO:0000313" key="2">
    <source>
        <dbReference type="EMBL" id="CAA9261298.1"/>
    </source>
</evidence>
<gene>
    <name evidence="2" type="ORF">AVDCRST_MAG50-2778</name>
</gene>
<evidence type="ECO:0000256" key="1">
    <source>
        <dbReference type="SAM" id="MobiDB-lite"/>
    </source>
</evidence>
<sequence>MGRSETLIDERTNRKCYLHFPDDLGPDEPVTFVLSLHGGGSVGAWQRSYFPAVDYVDKYRLVIAIPSAKTTEPSRRWVSEADDDHLRNIVEMVFERFGTKNIRAFWLAGHSQGGMTSNRLLATDDYFQSRVDGWLSLSGGRLGRAERAPGMGAPIKPGTEAPARPRIDPAPMPDTADFSFIYATGEHEIVALPETSPWADKYGAGPRERRPDVVDDEPGQIYDTGRQAYSTPGWGLLPRPGTAEVYVYPNARDGRVIADVVRIDKGHTEGLEPHITEELIKLIVSAPGGKVQALPS</sequence>
<dbReference type="SUPFAM" id="SSF53474">
    <property type="entry name" value="alpha/beta-Hydrolases"/>
    <property type="match status" value="1"/>
</dbReference>
<reference evidence="2" key="1">
    <citation type="submission" date="2020-02" db="EMBL/GenBank/DDBJ databases">
        <authorList>
            <person name="Meier V. D."/>
        </authorList>
    </citation>
    <scope>NUCLEOTIDE SEQUENCE</scope>
    <source>
        <strain evidence="2">AVDCRST_MAG50</strain>
    </source>
</reference>
<dbReference type="AlphaFoldDB" id="A0A6J4IUS8"/>
<dbReference type="EMBL" id="CADCTF010000130">
    <property type="protein sequence ID" value="CAA9261298.1"/>
    <property type="molecule type" value="Genomic_DNA"/>
</dbReference>
<dbReference type="Gene3D" id="3.40.50.1820">
    <property type="entry name" value="alpha/beta hydrolase"/>
    <property type="match status" value="1"/>
</dbReference>
<name>A0A6J4IUS8_9ACTN</name>
<proteinExistence type="predicted"/>
<organism evidence="2">
    <name type="scientific">uncultured Acidimicrobiales bacterium</name>
    <dbReference type="NCBI Taxonomy" id="310071"/>
    <lineage>
        <taxon>Bacteria</taxon>
        <taxon>Bacillati</taxon>
        <taxon>Actinomycetota</taxon>
        <taxon>Acidimicrobiia</taxon>
        <taxon>Acidimicrobiales</taxon>
        <taxon>environmental samples</taxon>
    </lineage>
</organism>
<feature type="region of interest" description="Disordered" evidence="1">
    <location>
        <begin position="146"/>
        <end position="167"/>
    </location>
</feature>
<protein>
    <submittedName>
        <fullName evidence="2">Uncharacterized protein</fullName>
    </submittedName>
</protein>
<accession>A0A6J4IUS8</accession>